<dbReference type="Proteomes" id="UP000192796">
    <property type="component" value="Unassembled WGS sequence"/>
</dbReference>
<evidence type="ECO:0000313" key="2">
    <source>
        <dbReference type="Proteomes" id="UP000192796"/>
    </source>
</evidence>
<sequence>MAERLNLTEAPHVQKMNWNAREHLPASSPNWKKVIYCRLFFGPGAERKVIKPGVYFTKHGKSRKPQFAKIANF</sequence>
<keyword evidence="2" id="KW-1185">Reference proteome</keyword>
<dbReference type="STRING" id="1703345.A3860_27265"/>
<name>A0A1V9FWI2_9BACT</name>
<dbReference type="AlphaFoldDB" id="A0A1V9FWI2"/>
<dbReference type="EMBL" id="LVYD01000049">
    <property type="protein sequence ID" value="OQP62712.1"/>
    <property type="molecule type" value="Genomic_DNA"/>
</dbReference>
<accession>A0A1V9FWI2</accession>
<gene>
    <name evidence="1" type="ORF">A3860_27265</name>
</gene>
<evidence type="ECO:0000313" key="1">
    <source>
        <dbReference type="EMBL" id="OQP62712.1"/>
    </source>
</evidence>
<comment type="caution">
    <text evidence="1">The sequence shown here is derived from an EMBL/GenBank/DDBJ whole genome shotgun (WGS) entry which is preliminary data.</text>
</comment>
<proteinExistence type="predicted"/>
<protein>
    <submittedName>
        <fullName evidence="1">Uncharacterized protein</fullName>
    </submittedName>
</protein>
<reference evidence="1 2" key="1">
    <citation type="submission" date="2016-03" db="EMBL/GenBank/DDBJ databases">
        <title>Niastella vici sp. nov., isolated from farmland soil.</title>
        <authorList>
            <person name="Chen L."/>
            <person name="Wang D."/>
            <person name="Yang S."/>
            <person name="Wang G."/>
        </authorList>
    </citation>
    <scope>NUCLEOTIDE SEQUENCE [LARGE SCALE GENOMIC DNA]</scope>
    <source>
        <strain evidence="1 2">DJ57</strain>
    </source>
</reference>
<organism evidence="1 2">
    <name type="scientific">Niastella vici</name>
    <dbReference type="NCBI Taxonomy" id="1703345"/>
    <lineage>
        <taxon>Bacteria</taxon>
        <taxon>Pseudomonadati</taxon>
        <taxon>Bacteroidota</taxon>
        <taxon>Chitinophagia</taxon>
        <taxon>Chitinophagales</taxon>
        <taxon>Chitinophagaceae</taxon>
        <taxon>Niastella</taxon>
    </lineage>
</organism>